<dbReference type="AlphaFoldDB" id="A0A9P4K2M6"/>
<feature type="compositionally biased region" description="Basic and acidic residues" evidence="1">
    <location>
        <begin position="1"/>
        <end position="11"/>
    </location>
</feature>
<evidence type="ECO:0000313" key="3">
    <source>
        <dbReference type="Proteomes" id="UP000800093"/>
    </source>
</evidence>
<name>A0A9P4K2M6_9PLEO</name>
<feature type="compositionally biased region" description="Polar residues" evidence="1">
    <location>
        <begin position="15"/>
        <end position="34"/>
    </location>
</feature>
<dbReference type="EMBL" id="ML986657">
    <property type="protein sequence ID" value="KAF2261472.1"/>
    <property type="molecule type" value="Genomic_DNA"/>
</dbReference>
<sequence length="140" mass="15608">MGLSKLKDKLYSKLNASNSPQANTDSPEIQTSGSHRVFSKLFSSELQPAPDHAPSPAASTVYTPQFPPADDDQKSEVAPQASTVTPSTSNKPLTPAEQRLENVLGVSDAEKQNAKTAEERRKYVREYLRTDRDRARWRMY</sequence>
<feature type="region of interest" description="Disordered" evidence="1">
    <location>
        <begin position="1"/>
        <end position="119"/>
    </location>
</feature>
<accession>A0A9P4K2M6</accession>
<organism evidence="2 3">
    <name type="scientific">Lojkania enalia</name>
    <dbReference type="NCBI Taxonomy" id="147567"/>
    <lineage>
        <taxon>Eukaryota</taxon>
        <taxon>Fungi</taxon>
        <taxon>Dikarya</taxon>
        <taxon>Ascomycota</taxon>
        <taxon>Pezizomycotina</taxon>
        <taxon>Dothideomycetes</taxon>
        <taxon>Pleosporomycetidae</taxon>
        <taxon>Pleosporales</taxon>
        <taxon>Pleosporales incertae sedis</taxon>
        <taxon>Lojkania</taxon>
    </lineage>
</organism>
<proteinExistence type="predicted"/>
<feature type="compositionally biased region" description="Polar residues" evidence="1">
    <location>
        <begin position="80"/>
        <end position="92"/>
    </location>
</feature>
<reference evidence="3" key="1">
    <citation type="journal article" date="2020" name="Stud. Mycol.">
        <title>101 Dothideomycetes genomes: A test case for predicting lifestyles and emergence of pathogens.</title>
        <authorList>
            <person name="Haridas S."/>
            <person name="Albert R."/>
            <person name="Binder M."/>
            <person name="Bloem J."/>
            <person name="LaButti K."/>
            <person name="Salamov A."/>
            <person name="Andreopoulos B."/>
            <person name="Baker S."/>
            <person name="Barry K."/>
            <person name="Bills G."/>
            <person name="Bluhm B."/>
            <person name="Cannon C."/>
            <person name="Castanera R."/>
            <person name="Culley D."/>
            <person name="Daum C."/>
            <person name="Ezra D."/>
            <person name="Gonzalez J."/>
            <person name="Henrissat B."/>
            <person name="Kuo A."/>
            <person name="Liang C."/>
            <person name="Lipzen A."/>
            <person name="Lutzoni F."/>
            <person name="Magnuson J."/>
            <person name="Mondo S."/>
            <person name="Nolan M."/>
            <person name="Ohm R."/>
            <person name="Pangilinan J."/>
            <person name="Park H.-J."/>
            <person name="Ramirez L."/>
            <person name="Alfaro M."/>
            <person name="Sun H."/>
            <person name="Tritt A."/>
            <person name="Yoshinaga Y."/>
            <person name="Zwiers L.-H."/>
            <person name="Turgeon B."/>
            <person name="Goodwin S."/>
            <person name="Spatafora J."/>
            <person name="Crous P."/>
            <person name="Grigoriev I."/>
        </authorList>
    </citation>
    <scope>NUCLEOTIDE SEQUENCE [LARGE SCALE GENOMIC DNA]</scope>
    <source>
        <strain evidence="3">CBS 304.66</strain>
    </source>
</reference>
<dbReference type="OrthoDB" id="3800619at2759"/>
<evidence type="ECO:0000256" key="1">
    <source>
        <dbReference type="SAM" id="MobiDB-lite"/>
    </source>
</evidence>
<protein>
    <submittedName>
        <fullName evidence="2">Uncharacterized protein</fullName>
    </submittedName>
</protein>
<keyword evidence="3" id="KW-1185">Reference proteome</keyword>
<dbReference type="Proteomes" id="UP000800093">
    <property type="component" value="Unassembled WGS sequence"/>
</dbReference>
<feature type="compositionally biased region" description="Basic and acidic residues" evidence="1">
    <location>
        <begin position="108"/>
        <end position="119"/>
    </location>
</feature>
<evidence type="ECO:0000313" key="2">
    <source>
        <dbReference type="EMBL" id="KAF2261472.1"/>
    </source>
</evidence>
<comment type="caution">
    <text evidence="2">The sequence shown here is derived from an EMBL/GenBank/DDBJ whole genome shotgun (WGS) entry which is preliminary data.</text>
</comment>
<gene>
    <name evidence="2" type="ORF">CC78DRAFT_535662</name>
</gene>
<feature type="compositionally biased region" description="Low complexity" evidence="1">
    <location>
        <begin position="48"/>
        <end position="59"/>
    </location>
</feature>